<dbReference type="EMBL" id="VZUH01083184">
    <property type="protein sequence ID" value="NXU93648.1"/>
    <property type="molecule type" value="Genomic_DNA"/>
</dbReference>
<proteinExistence type="predicted"/>
<sequence>QALDTSSSFYAPRQWNRSQALQAVQNHSSEYKQPMDIAHLLPGLVRLSYLRAGKAPNRPCGDHAPVLFSMSVFQEPTLPLSCPTAPLTVQYSISNTMKNYFHFSTSVCVPPGSRLLRVLEVARHEKPKIFSFKTKYYPKWGPMVVSIHGLAANDTEGTYWQFFSCWSPLQEGVGSYRPKDWENIQAIFSTW</sequence>
<reference evidence="1 2" key="1">
    <citation type="submission" date="2019-09" db="EMBL/GenBank/DDBJ databases">
        <title>Bird 10,000 Genomes (B10K) Project - Family phase.</title>
        <authorList>
            <person name="Zhang G."/>
        </authorList>
    </citation>
    <scope>NUCLEOTIDE SEQUENCE [LARGE SCALE GENOMIC DNA]</scope>
    <source>
        <strain evidence="1">OUT-0059</strain>
        <tissue evidence="1">Muscle</tissue>
    </source>
</reference>
<organism evidence="1 2">
    <name type="scientific">Xiphorhynchus elegans</name>
    <name type="common">elegant woodcreeper</name>
    <dbReference type="NCBI Taxonomy" id="269412"/>
    <lineage>
        <taxon>Eukaryota</taxon>
        <taxon>Metazoa</taxon>
        <taxon>Chordata</taxon>
        <taxon>Craniata</taxon>
        <taxon>Vertebrata</taxon>
        <taxon>Euteleostomi</taxon>
        <taxon>Archelosauria</taxon>
        <taxon>Archosauria</taxon>
        <taxon>Dinosauria</taxon>
        <taxon>Saurischia</taxon>
        <taxon>Theropoda</taxon>
        <taxon>Coelurosauria</taxon>
        <taxon>Aves</taxon>
        <taxon>Neognathae</taxon>
        <taxon>Neoaves</taxon>
        <taxon>Telluraves</taxon>
        <taxon>Australaves</taxon>
        <taxon>Passeriformes</taxon>
        <taxon>Dendrocolaptidae</taxon>
        <taxon>Xiphorhynchus</taxon>
    </lineage>
</organism>
<comment type="caution">
    <text evidence="1">The sequence shown here is derived from an EMBL/GenBank/DDBJ whole genome shotgun (WGS) entry which is preliminary data.</text>
</comment>
<feature type="non-terminal residue" evidence="1">
    <location>
        <position position="191"/>
    </location>
</feature>
<dbReference type="Gene3D" id="1.50.10.20">
    <property type="match status" value="1"/>
</dbReference>
<dbReference type="GO" id="GO:0005615">
    <property type="term" value="C:extracellular space"/>
    <property type="evidence" value="ECO:0007669"/>
    <property type="project" value="TreeGrafter"/>
</dbReference>
<gene>
    <name evidence="1" type="primary">Gif_1</name>
    <name evidence="1" type="ORF">XIPELE_R06985</name>
</gene>
<evidence type="ECO:0000313" key="1">
    <source>
        <dbReference type="EMBL" id="NXU93648.1"/>
    </source>
</evidence>
<feature type="non-terminal residue" evidence="1">
    <location>
        <position position="1"/>
    </location>
</feature>
<evidence type="ECO:0000313" key="2">
    <source>
        <dbReference type="Proteomes" id="UP000551443"/>
    </source>
</evidence>
<dbReference type="PANTHER" id="PTHR10559">
    <property type="entry name" value="TRANSCOBALAMIN-1/GASTRIC INTRINSIC FACTOR"/>
    <property type="match status" value="1"/>
</dbReference>
<dbReference type="PANTHER" id="PTHR10559:SF15">
    <property type="entry name" value="COBALAMIN BINDING INTRINSIC FACTOR"/>
    <property type="match status" value="1"/>
</dbReference>
<keyword evidence="2" id="KW-1185">Reference proteome</keyword>
<dbReference type="AlphaFoldDB" id="A0A7L3PXD2"/>
<dbReference type="InterPro" id="IPR051588">
    <property type="entry name" value="Cobalamin_Transport"/>
</dbReference>
<accession>A0A7L3PXD2</accession>
<protein>
    <submittedName>
        <fullName evidence="1">IF factor</fullName>
    </submittedName>
</protein>
<dbReference type="GO" id="GO:0031419">
    <property type="term" value="F:cobalamin binding"/>
    <property type="evidence" value="ECO:0007669"/>
    <property type="project" value="TreeGrafter"/>
</dbReference>
<name>A0A7L3PXD2_9DEND</name>
<dbReference type="Proteomes" id="UP000551443">
    <property type="component" value="Unassembled WGS sequence"/>
</dbReference>
<dbReference type="GO" id="GO:0015889">
    <property type="term" value="P:cobalamin transport"/>
    <property type="evidence" value="ECO:0007669"/>
    <property type="project" value="TreeGrafter"/>
</dbReference>
<dbReference type="Gene3D" id="2.170.130.30">
    <property type="match status" value="1"/>
</dbReference>